<proteinExistence type="predicted"/>
<dbReference type="SUPFAM" id="SSF63380">
    <property type="entry name" value="Riboflavin synthase domain-like"/>
    <property type="match status" value="1"/>
</dbReference>
<keyword evidence="3" id="KW-0274">FAD</keyword>
<dbReference type="PROSITE" id="PS51085">
    <property type="entry name" value="2FE2S_FER_2"/>
    <property type="match status" value="1"/>
</dbReference>
<keyword evidence="4" id="KW-0408">Iron</keyword>
<accession>A0A1Q2HR33</accession>
<dbReference type="EMBL" id="CP019633">
    <property type="protein sequence ID" value="AQQ09929.1"/>
    <property type="molecule type" value="Genomic_DNA"/>
</dbReference>
<dbReference type="InterPro" id="IPR008333">
    <property type="entry name" value="Cbr1-like_FAD-bd_dom"/>
</dbReference>
<dbReference type="InterPro" id="IPR001041">
    <property type="entry name" value="2Fe-2S_ferredoxin-type"/>
</dbReference>
<keyword evidence="7" id="KW-0223">Dioxygenase</keyword>
<dbReference type="GO" id="GO:0051536">
    <property type="term" value="F:iron-sulfur cluster binding"/>
    <property type="evidence" value="ECO:0007669"/>
    <property type="project" value="InterPro"/>
</dbReference>
<dbReference type="InterPro" id="IPR039261">
    <property type="entry name" value="FNR_nucleotide-bd"/>
</dbReference>
<keyword evidence="7" id="KW-0560">Oxidoreductase</keyword>
<dbReference type="PANTHER" id="PTHR43644:SF1">
    <property type="entry name" value="NAD(P)H-FLAVIN REDUCTASE"/>
    <property type="match status" value="1"/>
</dbReference>
<feature type="domain" description="FAD-binding FR-type" evidence="6">
    <location>
        <begin position="96"/>
        <end position="201"/>
    </location>
</feature>
<keyword evidence="2" id="KW-0285">Flavoprotein</keyword>
<evidence type="ECO:0000259" key="6">
    <source>
        <dbReference type="PROSITE" id="PS51384"/>
    </source>
</evidence>
<organism evidence="7 8">
    <name type="scientific">Sedimentisphaera cyanobacteriorum</name>
    <dbReference type="NCBI Taxonomy" id="1940790"/>
    <lineage>
        <taxon>Bacteria</taxon>
        <taxon>Pseudomonadati</taxon>
        <taxon>Planctomycetota</taxon>
        <taxon>Phycisphaerae</taxon>
        <taxon>Sedimentisphaerales</taxon>
        <taxon>Sedimentisphaeraceae</taxon>
        <taxon>Sedimentisphaera</taxon>
    </lineage>
</organism>
<dbReference type="STRING" id="1940790.L21SP3_01750"/>
<dbReference type="InterPro" id="IPR017938">
    <property type="entry name" value="Riboflavin_synthase-like_b-brl"/>
</dbReference>
<dbReference type="EC" id="1.18.1.3" evidence="7"/>
<keyword evidence="1" id="KW-0813">Transport</keyword>
<dbReference type="InterPro" id="IPR017927">
    <property type="entry name" value="FAD-bd_FR_type"/>
</dbReference>
<dbReference type="PROSITE" id="PS51384">
    <property type="entry name" value="FAD_FR"/>
    <property type="match status" value="1"/>
</dbReference>
<evidence type="ECO:0000256" key="1">
    <source>
        <dbReference type="ARBA" id="ARBA00022448"/>
    </source>
</evidence>
<dbReference type="InterPro" id="IPR012675">
    <property type="entry name" value="Beta-grasp_dom_sf"/>
</dbReference>
<name>A0A1Q2HR33_9BACT</name>
<dbReference type="Gene3D" id="3.10.20.30">
    <property type="match status" value="1"/>
</dbReference>
<dbReference type="Proteomes" id="UP000188273">
    <property type="component" value="Chromosome"/>
</dbReference>
<dbReference type="SUPFAM" id="SSF52343">
    <property type="entry name" value="Ferredoxin reductase-like, C-terminal NADP-linked domain"/>
    <property type="match status" value="1"/>
</dbReference>
<dbReference type="GO" id="GO:0051213">
    <property type="term" value="F:dioxygenase activity"/>
    <property type="evidence" value="ECO:0007669"/>
    <property type="project" value="UniProtKB-KW"/>
</dbReference>
<dbReference type="Gene3D" id="3.40.50.80">
    <property type="entry name" value="Nucleotide-binding domain of ferredoxin-NADP reductase (FNR) module"/>
    <property type="match status" value="1"/>
</dbReference>
<protein>
    <submittedName>
        <fullName evidence="7">Naphthalene 1,2-dioxygenase system ferredoxin--NAD(+) reductase component</fullName>
        <ecNumber evidence="7">1.18.1.3</ecNumber>
    </submittedName>
</protein>
<dbReference type="KEGG" id="pbu:L21SP3_01750"/>
<evidence type="ECO:0000313" key="7">
    <source>
        <dbReference type="EMBL" id="AQQ09929.1"/>
    </source>
</evidence>
<dbReference type="CDD" id="cd00207">
    <property type="entry name" value="fer2"/>
    <property type="match status" value="1"/>
</dbReference>
<dbReference type="InterPro" id="IPR036010">
    <property type="entry name" value="2Fe-2S_ferredoxin-like_sf"/>
</dbReference>
<evidence type="ECO:0000313" key="8">
    <source>
        <dbReference type="Proteomes" id="UP000188273"/>
    </source>
</evidence>
<dbReference type="GO" id="GO:0008860">
    <property type="term" value="F:ferredoxin-NAD+ reductase activity"/>
    <property type="evidence" value="ECO:0007669"/>
    <property type="project" value="UniProtKB-EC"/>
</dbReference>
<sequence>MDEFSVKVNNGEKIIRCGAGANLREVLASGGIELGVCGGRGVCGKCSVKTDAAGQLTDAEKKQQSKGRLEDGRRLACQVEVQSDISVELEEHLEGVNTFEAVCRQITPLTGDIRLFRFEMNEGTLDYRPGQYILLTAPAYECSETAVTRTFSLASDPSDKSQFELIIRQTPSGLCTKYLFEHLKVGEVIEFEGPEGDFGLTKSSSPAVMIAGGSGMSSIRNLLFEMRNTQDKRPATYFFGAETEDDIYMLDEMREFEKTIPNFKFVPVIHYPGKSWQGQTGLVTDALKQRCSDLSSCEAFLCGSPGMIYASIDVLKELGVIGQNIYYDSFG</sequence>
<evidence type="ECO:0000256" key="4">
    <source>
        <dbReference type="ARBA" id="ARBA00023004"/>
    </source>
</evidence>
<dbReference type="RefSeq" id="WP_077540690.1">
    <property type="nucleotide sequence ID" value="NZ_CP019633.1"/>
</dbReference>
<dbReference type="PRINTS" id="PR00410">
    <property type="entry name" value="PHEHYDRXLASE"/>
</dbReference>
<keyword evidence="8" id="KW-1185">Reference proteome</keyword>
<dbReference type="PANTHER" id="PTHR43644">
    <property type="entry name" value="NA(+)-TRANSLOCATING NADH-QUINONE REDUCTASE SUBUNIT"/>
    <property type="match status" value="1"/>
</dbReference>
<feature type="domain" description="2Fe-2S ferredoxin-type" evidence="5">
    <location>
        <begin position="2"/>
        <end position="93"/>
    </location>
</feature>
<gene>
    <name evidence="7" type="primary">ndoR</name>
    <name evidence="7" type="ORF">L21SP3_01750</name>
</gene>
<dbReference type="SUPFAM" id="SSF54292">
    <property type="entry name" value="2Fe-2S ferredoxin-like"/>
    <property type="match status" value="1"/>
</dbReference>
<evidence type="ECO:0000259" key="5">
    <source>
        <dbReference type="PROSITE" id="PS51085"/>
    </source>
</evidence>
<reference evidence="8" key="1">
    <citation type="submission" date="2017-02" db="EMBL/GenBank/DDBJ databases">
        <title>Comparative genomics and description of representatives of a novel lineage of planctomycetes thriving in anoxic sediments.</title>
        <authorList>
            <person name="Spring S."/>
            <person name="Bunk B."/>
            <person name="Sproer C."/>
            <person name="Klenk H.-P."/>
        </authorList>
    </citation>
    <scope>NUCLEOTIDE SEQUENCE [LARGE SCALE GENOMIC DNA]</scope>
    <source>
        <strain evidence="8">L21-RPul-D3</strain>
    </source>
</reference>
<dbReference type="Pfam" id="PF00111">
    <property type="entry name" value="Fer2"/>
    <property type="match status" value="1"/>
</dbReference>
<dbReference type="AlphaFoldDB" id="A0A1Q2HR33"/>
<dbReference type="OrthoDB" id="9784483at2"/>
<dbReference type="Gene3D" id="2.40.30.10">
    <property type="entry name" value="Translation factors"/>
    <property type="match status" value="1"/>
</dbReference>
<dbReference type="InterPro" id="IPR001433">
    <property type="entry name" value="OxRdtase_FAD/NAD-bd"/>
</dbReference>
<evidence type="ECO:0000256" key="3">
    <source>
        <dbReference type="ARBA" id="ARBA00022827"/>
    </source>
</evidence>
<dbReference type="Pfam" id="PF00970">
    <property type="entry name" value="FAD_binding_6"/>
    <property type="match status" value="1"/>
</dbReference>
<evidence type="ECO:0000256" key="2">
    <source>
        <dbReference type="ARBA" id="ARBA00022630"/>
    </source>
</evidence>
<dbReference type="Pfam" id="PF00175">
    <property type="entry name" value="NAD_binding_1"/>
    <property type="match status" value="1"/>
</dbReference>